<organism evidence="2 3">
    <name type="scientific">Paenibacillus taihuensis</name>
    <dbReference type="NCBI Taxonomy" id="1156355"/>
    <lineage>
        <taxon>Bacteria</taxon>
        <taxon>Bacillati</taxon>
        <taxon>Bacillota</taxon>
        <taxon>Bacilli</taxon>
        <taxon>Bacillales</taxon>
        <taxon>Paenibacillaceae</taxon>
        <taxon>Paenibacillus</taxon>
    </lineage>
</organism>
<dbReference type="AlphaFoldDB" id="A0A3D9QWS0"/>
<dbReference type="InterPro" id="IPR002575">
    <property type="entry name" value="Aminoglycoside_PTrfase"/>
</dbReference>
<proteinExistence type="predicted"/>
<keyword evidence="2" id="KW-0808">Transferase</keyword>
<feature type="domain" description="Aminoglycoside phosphotransferase" evidence="1">
    <location>
        <begin position="28"/>
        <end position="262"/>
    </location>
</feature>
<dbReference type="Proteomes" id="UP000256304">
    <property type="component" value="Unassembled WGS sequence"/>
</dbReference>
<dbReference type="EMBL" id="QTTN01000032">
    <property type="protein sequence ID" value="REE69674.1"/>
    <property type="molecule type" value="Genomic_DNA"/>
</dbReference>
<evidence type="ECO:0000313" key="3">
    <source>
        <dbReference type="Proteomes" id="UP000256304"/>
    </source>
</evidence>
<sequence>MKSKFDMDEKAVLDKLNEAFRIRAIELQFIPLGDSAYSYLLHCDGGDRYYVKLFDLNNDHQRRGAQKLDYYLPLTSRLYHSGAFQQLTWPIRTASGDFTVTLCNCTIVLFHYIAGATLADAYPIALETVSSIARLTARLHRIKPPTPSLDDIIALPTESFDISFIPTLEICLELLASRGHRDDPIVQSLQAALLPRREQLREMLDLMQQLRAEALQDSRAMVLCHGDMWGGNLILGETGELNLIDWESVLIAPIEFDLMGYIGEEFGTYLSAYEQELRHAIHINTDVLRFYCYRHHLRNLTNWLQNLLVRSMSPEQRANDLDMILHHCMDRWDSIEPLIHAVELFLQDRK</sequence>
<evidence type="ECO:0000313" key="2">
    <source>
        <dbReference type="EMBL" id="REE69674.1"/>
    </source>
</evidence>
<dbReference type="OrthoDB" id="1645186at2"/>
<protein>
    <submittedName>
        <fullName evidence="2">Phosphotransferase family enzyme</fullName>
    </submittedName>
</protein>
<gene>
    <name evidence="2" type="ORF">A8990_13273</name>
</gene>
<dbReference type="SUPFAM" id="SSF56112">
    <property type="entry name" value="Protein kinase-like (PK-like)"/>
    <property type="match status" value="1"/>
</dbReference>
<name>A0A3D9QWS0_9BACL</name>
<dbReference type="Gene3D" id="3.30.200.20">
    <property type="entry name" value="Phosphorylase Kinase, domain 1"/>
    <property type="match status" value="1"/>
</dbReference>
<dbReference type="Gene3D" id="1.10.510.10">
    <property type="entry name" value="Transferase(Phosphotransferase) domain 1"/>
    <property type="match status" value="1"/>
</dbReference>
<dbReference type="Gene3D" id="1.20.58.840">
    <property type="match status" value="1"/>
</dbReference>
<dbReference type="InterPro" id="IPR011009">
    <property type="entry name" value="Kinase-like_dom_sf"/>
</dbReference>
<accession>A0A3D9QWS0</accession>
<comment type="caution">
    <text evidence="2">The sequence shown here is derived from an EMBL/GenBank/DDBJ whole genome shotgun (WGS) entry which is preliminary data.</text>
</comment>
<reference evidence="2 3" key="1">
    <citation type="submission" date="2018-08" db="EMBL/GenBank/DDBJ databases">
        <title>Genomic Encyclopedia of Type Strains, Phase III (KMG-III): the genomes of soil and plant-associated and newly described type strains.</title>
        <authorList>
            <person name="Whitman W."/>
        </authorList>
    </citation>
    <scope>NUCLEOTIDE SEQUENCE [LARGE SCALE GENOMIC DNA]</scope>
    <source>
        <strain evidence="2 3">CGMCC 1.10966</strain>
    </source>
</reference>
<dbReference type="RefSeq" id="WP_116191292.1">
    <property type="nucleotide sequence ID" value="NZ_QTTN01000032.1"/>
</dbReference>
<evidence type="ECO:0000259" key="1">
    <source>
        <dbReference type="Pfam" id="PF01636"/>
    </source>
</evidence>
<dbReference type="GO" id="GO:0016740">
    <property type="term" value="F:transferase activity"/>
    <property type="evidence" value="ECO:0007669"/>
    <property type="project" value="UniProtKB-KW"/>
</dbReference>
<dbReference type="Pfam" id="PF01636">
    <property type="entry name" value="APH"/>
    <property type="match status" value="1"/>
</dbReference>
<keyword evidence="3" id="KW-1185">Reference proteome</keyword>